<organism evidence="2 3">
    <name type="scientific">Massiliimalia timonensis</name>
    <dbReference type="NCBI Taxonomy" id="1987501"/>
    <lineage>
        <taxon>Bacteria</taxon>
        <taxon>Bacillati</taxon>
        <taxon>Bacillota</taxon>
        <taxon>Clostridia</taxon>
        <taxon>Eubacteriales</taxon>
        <taxon>Oscillospiraceae</taxon>
        <taxon>Massiliimalia</taxon>
    </lineage>
</organism>
<accession>A0A8J6TXS4</accession>
<dbReference type="RefSeq" id="WP_158662682.1">
    <property type="nucleotide sequence ID" value="NZ_FYDD01000004.1"/>
</dbReference>
<comment type="caution">
    <text evidence="2">The sequence shown here is derived from an EMBL/GenBank/DDBJ whole genome shotgun (WGS) entry which is preliminary data.</text>
</comment>
<proteinExistence type="predicted"/>
<dbReference type="Proteomes" id="UP000632659">
    <property type="component" value="Unassembled WGS sequence"/>
</dbReference>
<dbReference type="EMBL" id="JACRTL010000007">
    <property type="protein sequence ID" value="MBC8611650.1"/>
    <property type="molecule type" value="Genomic_DNA"/>
</dbReference>
<dbReference type="GO" id="GO:0003677">
    <property type="term" value="F:DNA binding"/>
    <property type="evidence" value="ECO:0007669"/>
    <property type="project" value="InterPro"/>
</dbReference>
<gene>
    <name evidence="2" type="ORF">H8702_11170</name>
</gene>
<dbReference type="Gene3D" id="1.10.260.40">
    <property type="entry name" value="lambda repressor-like DNA-binding domains"/>
    <property type="match status" value="1"/>
</dbReference>
<dbReference type="SMART" id="SM00530">
    <property type="entry name" value="HTH_XRE"/>
    <property type="match status" value="1"/>
</dbReference>
<dbReference type="InterPro" id="IPR001387">
    <property type="entry name" value="Cro/C1-type_HTH"/>
</dbReference>
<dbReference type="InterPro" id="IPR010982">
    <property type="entry name" value="Lambda_DNA-bd_dom_sf"/>
</dbReference>
<dbReference type="OrthoDB" id="1863057at2"/>
<evidence type="ECO:0000259" key="1">
    <source>
        <dbReference type="PROSITE" id="PS50943"/>
    </source>
</evidence>
<dbReference type="AlphaFoldDB" id="A0A8J6TXS4"/>
<protein>
    <submittedName>
        <fullName evidence="2">Helix-turn-helix transcriptional regulator</fullName>
    </submittedName>
</protein>
<keyword evidence="3" id="KW-1185">Reference proteome</keyword>
<dbReference type="PROSITE" id="PS50943">
    <property type="entry name" value="HTH_CROC1"/>
    <property type="match status" value="1"/>
</dbReference>
<sequence length="126" mass="14587">MDTLYKTIENLCAREQITVTEMCRRSKVPRSALSDYKYGRIKQIGVDKLQRIADYFGVSLDYLFGNEAASYEQDSAEQPKLISDQELLLLCRKVESAPKEKREQIKKMLSQSVDNYLRLMGIDPEK</sequence>
<dbReference type="CDD" id="cd00093">
    <property type="entry name" value="HTH_XRE"/>
    <property type="match status" value="1"/>
</dbReference>
<dbReference type="Pfam" id="PF13443">
    <property type="entry name" value="HTH_26"/>
    <property type="match status" value="1"/>
</dbReference>
<evidence type="ECO:0000313" key="3">
    <source>
        <dbReference type="Proteomes" id="UP000632659"/>
    </source>
</evidence>
<feature type="domain" description="HTH cro/C1-type" evidence="1">
    <location>
        <begin position="8"/>
        <end position="63"/>
    </location>
</feature>
<dbReference type="SUPFAM" id="SSF47413">
    <property type="entry name" value="lambda repressor-like DNA-binding domains"/>
    <property type="match status" value="1"/>
</dbReference>
<reference evidence="2" key="1">
    <citation type="submission" date="2020-08" db="EMBL/GenBank/DDBJ databases">
        <title>Genome public.</title>
        <authorList>
            <person name="Liu C."/>
            <person name="Sun Q."/>
        </authorList>
    </citation>
    <scope>NUCLEOTIDE SEQUENCE</scope>
    <source>
        <strain evidence="2">NSJ-15</strain>
    </source>
</reference>
<name>A0A8J6TXS4_9FIRM</name>
<evidence type="ECO:0000313" key="2">
    <source>
        <dbReference type="EMBL" id="MBC8611650.1"/>
    </source>
</evidence>